<dbReference type="CDD" id="cd14659">
    <property type="entry name" value="Imelysin-like_IPPA"/>
    <property type="match status" value="1"/>
</dbReference>
<evidence type="ECO:0000259" key="5">
    <source>
        <dbReference type="Pfam" id="PF09375"/>
    </source>
</evidence>
<proteinExistence type="predicted"/>
<feature type="domain" description="Imelysin-like" evidence="5">
    <location>
        <begin position="26"/>
        <end position="302"/>
    </location>
</feature>
<evidence type="ECO:0000256" key="4">
    <source>
        <dbReference type="SAM" id="SignalP"/>
    </source>
</evidence>
<dbReference type="Pfam" id="PF09375">
    <property type="entry name" value="Peptidase_M75"/>
    <property type="match status" value="1"/>
</dbReference>
<dbReference type="AlphaFoldDB" id="A0AAP2CVN2"/>
<feature type="signal peptide" evidence="4">
    <location>
        <begin position="1"/>
        <end position="16"/>
    </location>
</feature>
<organism evidence="6 7">
    <name type="scientific">Harenicola maris</name>
    <dbReference type="NCBI Taxonomy" id="2841044"/>
    <lineage>
        <taxon>Bacteria</taxon>
        <taxon>Pseudomonadati</taxon>
        <taxon>Pseudomonadota</taxon>
        <taxon>Alphaproteobacteria</taxon>
        <taxon>Rhodobacterales</taxon>
        <taxon>Paracoccaceae</taxon>
        <taxon>Harenicola</taxon>
    </lineage>
</organism>
<feature type="region of interest" description="Disordered" evidence="3">
    <location>
        <begin position="216"/>
        <end position="235"/>
    </location>
</feature>
<comment type="caution">
    <text evidence="6">The sequence shown here is derived from an EMBL/GenBank/DDBJ whole genome shotgun (WGS) entry which is preliminary data.</text>
</comment>
<reference evidence="6 7" key="1">
    <citation type="journal article" date="2021" name="Arch. Microbiol.">
        <title>Harenicola maris gen. nov., sp. nov. isolated from the Sea of Japan shallow sediments.</title>
        <authorList>
            <person name="Romanenko L.A."/>
            <person name="Kurilenko V.V."/>
            <person name="Chernysheva N.Y."/>
            <person name="Tekutyeva L.A."/>
            <person name="Velansky P.V."/>
            <person name="Svetashev V.I."/>
            <person name="Isaeva M.P."/>
        </authorList>
    </citation>
    <scope>NUCLEOTIDE SEQUENCE [LARGE SCALE GENOMIC DNA]</scope>
    <source>
        <strain evidence="6 7">KMM 3653</strain>
    </source>
</reference>
<dbReference type="Proteomes" id="UP001315686">
    <property type="component" value="Unassembled WGS sequence"/>
</dbReference>
<feature type="chain" id="PRO_5042837088" evidence="4">
    <location>
        <begin position="17"/>
        <end position="327"/>
    </location>
</feature>
<dbReference type="InterPro" id="IPR018976">
    <property type="entry name" value="Imelysin-like"/>
</dbReference>
<comment type="subcellular location">
    <subcellularLocation>
        <location evidence="1">Cell envelope</location>
    </subcellularLocation>
</comment>
<feature type="compositionally biased region" description="Basic and acidic residues" evidence="3">
    <location>
        <begin position="221"/>
        <end position="232"/>
    </location>
</feature>
<name>A0AAP2CVN2_9RHOB</name>
<evidence type="ECO:0000256" key="3">
    <source>
        <dbReference type="SAM" id="MobiDB-lite"/>
    </source>
</evidence>
<evidence type="ECO:0000256" key="1">
    <source>
        <dbReference type="ARBA" id="ARBA00004196"/>
    </source>
</evidence>
<dbReference type="RefSeq" id="WP_327794736.1">
    <property type="nucleotide sequence ID" value="NZ_JADQAZ010000003.1"/>
</dbReference>
<dbReference type="GO" id="GO:0030313">
    <property type="term" value="C:cell envelope"/>
    <property type="evidence" value="ECO:0007669"/>
    <property type="project" value="UniProtKB-SubCell"/>
</dbReference>
<sequence>MRHLLIALLLPTSALAGVDEVIDSHILPGYAGFAAATAALSQSAAQDCTAPALQPAYHAAFDAWMGVSHITLGPIEEGGLRQQIAFWPDAKNSTGRHLGALLAAEDSAVDRPESFAEVSIAARGLFALERMLYEADLNGYAAGSYPCHLVQAISADLAASGQSLTEGWESEHAETLRSAGAAGNNTYLSEREALQALYTALLTGLEFDKDARLAQPLGSFERPRPRRAEARRSGRSLRNVTLSLTALRDLAEHLTQGQSPQTRAAFDRAITAAEKLDDPVFEGVNDPSSRLKVEILQQSIASVSEAIQIEIGPLLGVSAGFNALDGD</sequence>
<gene>
    <name evidence="6" type="ORF">IV417_14020</name>
</gene>
<evidence type="ECO:0000256" key="2">
    <source>
        <dbReference type="ARBA" id="ARBA00022729"/>
    </source>
</evidence>
<dbReference type="EMBL" id="JADQAZ010000003">
    <property type="protein sequence ID" value="MBT0958503.1"/>
    <property type="molecule type" value="Genomic_DNA"/>
</dbReference>
<dbReference type="Gene3D" id="1.20.1420.20">
    <property type="entry name" value="M75 peptidase, HXXE motif"/>
    <property type="match status" value="1"/>
</dbReference>
<keyword evidence="2 4" id="KW-0732">Signal</keyword>
<protein>
    <submittedName>
        <fullName evidence="6">Imelysin family protein</fullName>
    </submittedName>
</protein>
<evidence type="ECO:0000313" key="7">
    <source>
        <dbReference type="Proteomes" id="UP001315686"/>
    </source>
</evidence>
<keyword evidence="7" id="KW-1185">Reference proteome</keyword>
<evidence type="ECO:0000313" key="6">
    <source>
        <dbReference type="EMBL" id="MBT0958503.1"/>
    </source>
</evidence>
<dbReference type="InterPro" id="IPR034984">
    <property type="entry name" value="Imelysin-like_IPPA"/>
</dbReference>
<dbReference type="InterPro" id="IPR038352">
    <property type="entry name" value="Imelysin_sf"/>
</dbReference>
<accession>A0AAP2CVN2</accession>